<evidence type="ECO:0000259" key="2">
    <source>
        <dbReference type="Pfam" id="PF10551"/>
    </source>
</evidence>
<feature type="domain" description="MULE transposase" evidence="2">
    <location>
        <begin position="108"/>
        <end position="200"/>
    </location>
</feature>
<evidence type="ECO:0000313" key="3">
    <source>
        <dbReference type="EMBL" id="KAL0016447.1"/>
    </source>
</evidence>
<proteinExistence type="predicted"/>
<feature type="compositionally biased region" description="Low complexity" evidence="1">
    <location>
        <begin position="350"/>
        <end position="360"/>
    </location>
</feature>
<reference evidence="3 4" key="1">
    <citation type="submission" date="2024-01" db="EMBL/GenBank/DDBJ databases">
        <title>A telomere-to-telomere, gap-free genome of sweet tea (Lithocarpus litseifolius).</title>
        <authorList>
            <person name="Zhou J."/>
        </authorList>
    </citation>
    <scope>NUCLEOTIDE SEQUENCE [LARGE SCALE GENOMIC DNA]</scope>
    <source>
        <strain evidence="3">Zhou-2022a</strain>
        <tissue evidence="3">Leaf</tissue>
    </source>
</reference>
<keyword evidence="4" id="KW-1185">Reference proteome</keyword>
<dbReference type="EMBL" id="JAZDWU010000001">
    <property type="protein sequence ID" value="KAL0016447.1"/>
    <property type="molecule type" value="Genomic_DNA"/>
</dbReference>
<dbReference type="Pfam" id="PF10551">
    <property type="entry name" value="MULE"/>
    <property type="match status" value="1"/>
</dbReference>
<feature type="compositionally biased region" description="Polar residues" evidence="1">
    <location>
        <begin position="399"/>
        <end position="412"/>
    </location>
</feature>
<feature type="compositionally biased region" description="Polar residues" evidence="1">
    <location>
        <begin position="491"/>
        <end position="513"/>
    </location>
</feature>
<feature type="region of interest" description="Disordered" evidence="1">
    <location>
        <begin position="283"/>
        <end position="318"/>
    </location>
</feature>
<evidence type="ECO:0000256" key="1">
    <source>
        <dbReference type="SAM" id="MobiDB-lite"/>
    </source>
</evidence>
<evidence type="ECO:0000313" key="4">
    <source>
        <dbReference type="Proteomes" id="UP001459277"/>
    </source>
</evidence>
<dbReference type="PANTHER" id="PTHR31973">
    <property type="entry name" value="POLYPROTEIN, PUTATIVE-RELATED"/>
    <property type="match status" value="1"/>
</dbReference>
<feature type="region of interest" description="Disordered" evidence="1">
    <location>
        <begin position="335"/>
        <end position="419"/>
    </location>
</feature>
<comment type="caution">
    <text evidence="3">The sequence shown here is derived from an EMBL/GenBank/DDBJ whole genome shotgun (WGS) entry which is preliminary data.</text>
</comment>
<name>A0AAW2E096_9ROSI</name>
<protein>
    <recommendedName>
        <fullName evidence="2">MULE transposase domain-containing protein</fullName>
    </recommendedName>
</protein>
<dbReference type="InterPro" id="IPR018289">
    <property type="entry name" value="MULE_transposase_dom"/>
</dbReference>
<feature type="compositionally biased region" description="Basic residues" evidence="1">
    <location>
        <begin position="294"/>
        <end position="307"/>
    </location>
</feature>
<feature type="region of interest" description="Disordered" evidence="1">
    <location>
        <begin position="479"/>
        <end position="513"/>
    </location>
</feature>
<sequence>MKLKDIQDVVHEKFTLNITAEKASRAREKARKYVDGAHTQQYNQLWEYCEELRRASPGSTVLMKVHTFNEGDLAAKMDLVCGVPYFERLYICLEGCKRGFMAGCRPIIGLDACYLKTKSGGQLTTAVAKDPNEEYFPLAYAVVEAKTKDSWTWFINLLLADIELLTPQLLLLYSYGLVLTFIDNWPQYKHRICCRHLYNNLRKNHLGVLIRELFWKAAKATYKAEFDRLMDELKGIDEDAHISCIFFNKQEAEQCMHKCFHVSTYKACYKPVIAPINGQNMWRPSGVQPVQPPIKKRPPGRPKKKRAREVGEPAGRKAGISEQCRACGKIRHNKRSCKGEIGGNSSLPGTTNKTSATNKTSRCRNYSNINQPTRQAQAQPSLATPFAPPQPSVSSQSSMHTFTSGAPTQPWTSSHSPLPSFQSSMHTFTPCAFPQPWTSSSKPCATYQTSRHISSSPSASYQTSMYFSSSPSASYQYTMHNSATPFPPPQSNMHSSSPSAHQTPTGSSNPVQTSRSSFFQAYEVQSNSNPIAPPNLGNSPIPRLRRKRMVTSETLNASKNASRYMGAIKFARSQSSRRAPRKNE</sequence>
<gene>
    <name evidence="3" type="ORF">SO802_003516</name>
</gene>
<dbReference type="AlphaFoldDB" id="A0AAW2E096"/>
<accession>A0AAW2E096</accession>
<feature type="compositionally biased region" description="Polar residues" evidence="1">
    <location>
        <begin position="363"/>
        <end position="382"/>
    </location>
</feature>
<dbReference type="Proteomes" id="UP001459277">
    <property type="component" value="Unassembled WGS sequence"/>
</dbReference>
<dbReference type="PANTHER" id="PTHR31973:SF187">
    <property type="entry name" value="MUTATOR TRANSPOSASE MUDRA PROTEIN"/>
    <property type="match status" value="1"/>
</dbReference>
<organism evidence="3 4">
    <name type="scientific">Lithocarpus litseifolius</name>
    <dbReference type="NCBI Taxonomy" id="425828"/>
    <lineage>
        <taxon>Eukaryota</taxon>
        <taxon>Viridiplantae</taxon>
        <taxon>Streptophyta</taxon>
        <taxon>Embryophyta</taxon>
        <taxon>Tracheophyta</taxon>
        <taxon>Spermatophyta</taxon>
        <taxon>Magnoliopsida</taxon>
        <taxon>eudicotyledons</taxon>
        <taxon>Gunneridae</taxon>
        <taxon>Pentapetalae</taxon>
        <taxon>rosids</taxon>
        <taxon>fabids</taxon>
        <taxon>Fagales</taxon>
        <taxon>Fagaceae</taxon>
        <taxon>Lithocarpus</taxon>
    </lineage>
</organism>